<reference evidence="11 12" key="1">
    <citation type="submission" date="2017-06" db="EMBL/GenBank/DDBJ databases">
        <title>A platform for efficient transgenesis in Macrostomum lignano, a flatworm model organism for stem cell research.</title>
        <authorList>
            <person name="Berezikov E."/>
        </authorList>
    </citation>
    <scope>NUCLEOTIDE SEQUENCE [LARGE SCALE GENOMIC DNA]</scope>
    <source>
        <strain evidence="11">DV1</strain>
        <tissue evidence="11">Whole organism</tissue>
    </source>
</reference>
<dbReference type="EMBL" id="NIVC01001588">
    <property type="protein sequence ID" value="PAA66109.1"/>
    <property type="molecule type" value="Genomic_DNA"/>
</dbReference>
<evidence type="ECO:0000313" key="12">
    <source>
        <dbReference type="Proteomes" id="UP000215902"/>
    </source>
</evidence>
<evidence type="ECO:0000256" key="7">
    <source>
        <dbReference type="ARBA" id="ARBA00023136"/>
    </source>
</evidence>
<comment type="similarity">
    <text evidence="3">Belongs to the adaptor complexes large subunit family.</text>
</comment>
<sequence>KGIIANTPKRLRDLIREIRAAKTAAEERAVVNRECAQIRDSFREEDNAYRCRNVAKLLYIHMLGYPAHFGQMECLKLVASPKFSDKRIGYLGAMLLLDERAEVHLLVTNSVKNDMNHSTQYIASLALSTLGSICSPEMSRDLAGEVQALIKSNNAYLRKKAALCALRIIQKIPDIMEMYIPCARSLLNEKNHGVLLTAVCLISQMCQLSPETLNHFRRLVPNLVRILKNLIMSGFSQDHDVNGVSDPFLQVKILQLLRILGHQDSAASEQMNDILAQVATNTETSKNVGHSILYEIVLTIMGIESESGLRVLAVNILGRFLLNTDKNIRYVALSTLQRVVQADYNAVQRHRTTIVDCLRDTDASIKRRAMELCFSLINGQNIRGMAKEMLSFLTDCGSEFKADCCSNLAIAAERYAPNKRWHVDTLLKLLAAAGNHARDDVVVAAVQLISEQSAYQAYAVHQLFYYASQDFSQQPMVLLACWCIGEYGGGLFSDCCADGLETYSAKSPEEVLGLLEQALLSSQSRQSTKHVAVTAVMKLSTRLPHQEQQLLDSIRHLAAYHCTSSQLELQQRSVEFSAIFRHHENIRAALLEPMPVMESRAESGRNLPAGSGAAAVASGDSAEVGDEEAAAAAAAAVAATFESLINFDDSSTGGVPNATTGLPNAATNSSSMLATNNSNSVAGPLIDVFGDLGVSEPAPVSDASALPALPPIASAGIAGLQLSLAGSRQQSNNVDLIIRAVNLGDTNMTNFLLQAAVPKSLQLSMMPASGDCLPPAGGSVTQKAVVTNPNGAQLKLRIRVSCSSNGGQVSDVIDVSNFPPVYWQ</sequence>
<organism evidence="11 12">
    <name type="scientific">Macrostomum lignano</name>
    <dbReference type="NCBI Taxonomy" id="282301"/>
    <lineage>
        <taxon>Eukaryota</taxon>
        <taxon>Metazoa</taxon>
        <taxon>Spiralia</taxon>
        <taxon>Lophotrochozoa</taxon>
        <taxon>Platyhelminthes</taxon>
        <taxon>Rhabditophora</taxon>
        <taxon>Macrostomorpha</taxon>
        <taxon>Macrostomida</taxon>
        <taxon>Macrostomidae</taxon>
        <taxon>Macrostomum</taxon>
    </lineage>
</organism>
<evidence type="ECO:0000256" key="6">
    <source>
        <dbReference type="ARBA" id="ARBA00023034"/>
    </source>
</evidence>
<evidence type="ECO:0000256" key="4">
    <source>
        <dbReference type="ARBA" id="ARBA00022448"/>
    </source>
</evidence>
<dbReference type="InterPro" id="IPR011989">
    <property type="entry name" value="ARM-like"/>
</dbReference>
<keyword evidence="5" id="KW-0653">Protein transport</keyword>
<proteinExistence type="inferred from homology"/>
<dbReference type="InterPro" id="IPR002553">
    <property type="entry name" value="Clathrin/coatomer_adapt-like_N"/>
</dbReference>
<keyword evidence="7" id="KW-0472">Membrane</keyword>
<keyword evidence="4" id="KW-0813">Transport</keyword>
<accession>A0A267EZ51</accession>
<dbReference type="PROSITE" id="PS50180">
    <property type="entry name" value="GAE"/>
    <property type="match status" value="1"/>
</dbReference>
<keyword evidence="6" id="KW-0333">Golgi apparatus</keyword>
<dbReference type="STRING" id="282301.A0A267EZ51"/>
<keyword evidence="8" id="KW-0968">Cytoplasmic vesicle</keyword>
<dbReference type="FunFam" id="1.25.10.10:FF:000030">
    <property type="entry name" value="AP-1 complex subunit gamma"/>
    <property type="match status" value="1"/>
</dbReference>
<protein>
    <recommendedName>
        <fullName evidence="10">GAE domain-containing protein</fullName>
    </recommendedName>
</protein>
<comment type="caution">
    <text evidence="11">The sequence shown here is derived from an EMBL/GenBank/DDBJ whole genome shotgun (WGS) entry which is preliminary data.</text>
</comment>
<dbReference type="Proteomes" id="UP000215902">
    <property type="component" value="Unassembled WGS sequence"/>
</dbReference>
<evidence type="ECO:0000256" key="2">
    <source>
        <dbReference type="ARBA" id="ARBA00004555"/>
    </source>
</evidence>
<dbReference type="InterPro" id="IPR013041">
    <property type="entry name" value="Clathrin_app_Ig-like_sf"/>
</dbReference>
<dbReference type="InterPro" id="IPR008152">
    <property type="entry name" value="Clathrin_a/b/g-adaptin_app_Ig"/>
</dbReference>
<evidence type="ECO:0000256" key="1">
    <source>
        <dbReference type="ARBA" id="ARBA00004156"/>
    </source>
</evidence>
<keyword evidence="12" id="KW-1185">Reference proteome</keyword>
<dbReference type="AlphaFoldDB" id="A0A267EZ51"/>
<evidence type="ECO:0000256" key="9">
    <source>
        <dbReference type="ARBA" id="ARBA00029433"/>
    </source>
</evidence>
<evidence type="ECO:0000256" key="3">
    <source>
        <dbReference type="ARBA" id="ARBA00006613"/>
    </source>
</evidence>
<evidence type="ECO:0000256" key="8">
    <source>
        <dbReference type="ARBA" id="ARBA00023329"/>
    </source>
</evidence>
<dbReference type="GO" id="GO:0030121">
    <property type="term" value="C:AP-1 adaptor complex"/>
    <property type="evidence" value="ECO:0007669"/>
    <property type="project" value="InterPro"/>
</dbReference>
<dbReference type="Gene3D" id="1.25.10.10">
    <property type="entry name" value="Leucine-rich Repeat Variant"/>
    <property type="match status" value="1"/>
</dbReference>
<comment type="subcellular location">
    <subcellularLocation>
        <location evidence="1">Cytoplasmic vesicle membrane</location>
    </subcellularLocation>
    <subcellularLocation>
        <location evidence="9">Endomembrane system</location>
        <topology evidence="9">Peripheral membrane protein</topology>
        <orientation evidence="9">Cytoplasmic side</orientation>
    </subcellularLocation>
    <subcellularLocation>
        <location evidence="2">Golgi apparatus</location>
    </subcellularLocation>
</comment>
<dbReference type="SMART" id="SM00809">
    <property type="entry name" value="Alpha_adaptinC2"/>
    <property type="match status" value="1"/>
</dbReference>
<dbReference type="OrthoDB" id="28053at2759"/>
<dbReference type="InterPro" id="IPR008153">
    <property type="entry name" value="GAE_dom"/>
</dbReference>
<dbReference type="GO" id="GO:0016192">
    <property type="term" value="P:vesicle-mediated transport"/>
    <property type="evidence" value="ECO:0007669"/>
    <property type="project" value="InterPro"/>
</dbReference>
<dbReference type="InterPro" id="IPR016024">
    <property type="entry name" value="ARM-type_fold"/>
</dbReference>
<feature type="domain" description="GAE" evidence="10">
    <location>
        <begin position="707"/>
        <end position="819"/>
    </location>
</feature>
<evidence type="ECO:0000259" key="10">
    <source>
        <dbReference type="PROSITE" id="PS50180"/>
    </source>
</evidence>
<dbReference type="Pfam" id="PF01602">
    <property type="entry name" value="Adaptin_N"/>
    <property type="match status" value="1"/>
</dbReference>
<dbReference type="PANTHER" id="PTHR22780">
    <property type="entry name" value="ADAPTIN, ALPHA/GAMMA/EPSILON"/>
    <property type="match status" value="1"/>
</dbReference>
<gene>
    <name evidence="11" type="ORF">BOX15_Mlig014146g1</name>
</gene>
<feature type="non-terminal residue" evidence="11">
    <location>
        <position position="1"/>
    </location>
</feature>
<evidence type="ECO:0000256" key="5">
    <source>
        <dbReference type="ARBA" id="ARBA00022927"/>
    </source>
</evidence>
<name>A0A267EZ51_9PLAT</name>
<dbReference type="PIRSF" id="PIRSF037094">
    <property type="entry name" value="AP1_complex_gamma"/>
    <property type="match status" value="1"/>
</dbReference>
<dbReference type="SUPFAM" id="SSF48371">
    <property type="entry name" value="ARM repeat"/>
    <property type="match status" value="1"/>
</dbReference>
<dbReference type="InterPro" id="IPR017107">
    <property type="entry name" value="AP1_complex_gsu"/>
</dbReference>
<dbReference type="InterPro" id="IPR050840">
    <property type="entry name" value="Adaptor_Complx_Large_Subunit"/>
</dbReference>
<evidence type="ECO:0000313" key="11">
    <source>
        <dbReference type="EMBL" id="PAA66109.1"/>
    </source>
</evidence>
<dbReference type="Gene3D" id="2.60.40.1230">
    <property type="match status" value="1"/>
</dbReference>
<dbReference type="SUPFAM" id="SSF49348">
    <property type="entry name" value="Clathrin adaptor appendage domain"/>
    <property type="match status" value="1"/>
</dbReference>
<dbReference type="Pfam" id="PF02883">
    <property type="entry name" value="Alpha_adaptinC2"/>
    <property type="match status" value="1"/>
</dbReference>
<dbReference type="GO" id="GO:0006886">
    <property type="term" value="P:intracellular protein transport"/>
    <property type="evidence" value="ECO:0007669"/>
    <property type="project" value="InterPro"/>
</dbReference>